<evidence type="ECO:0000313" key="10">
    <source>
        <dbReference type="EMBL" id="KFM81918.1"/>
    </source>
</evidence>
<sequence>MSTKDYYTPVRPPRGAKVSKDTSGRLMNIIAELSVSKNNDDRKRKMQQLKKDFEVSDSKLIQLIAEHREQLSITMESFSKISAKINVSRKGCRDVKEKLTASKKLLECKREEIRRLWSESVEHKEVISMLKEIEDLKKVREKVDDHLAKKNFYEATELLVSSTSLLKGKLASVDALKDLKAELNILKETLHDGLVEELHKHLYMSPPGVFLRKSNDGVNKKSYEEIFNNRYSSANVKLPVVGESHDFSQDTNYQHIAVILGCITQLNRLPETVEIMKDRCQKELMAIIRHSSELMYDTLQNSSYPCTNQPFFSGSQHKGEQQFLLDLLEAILYQFRYVAINHERFLDNLKQIITLKEGFSDISFEMADVYSKLQASVEIFVSDYLDLHNTAATQRAAAAFAKVPTVTTDISSFFLRKGVTRSKKHALFRFDSSSHAINMKSYLQEQKDSMKEKNSGLDSLERDPSSLDHSLLICQPTAKNITLLFKCLKQFISEIEFGLGMDMGTHCPLHTFLMDCVKVFLDEVNIEINHLIERITCSLETWKATSEIDVLKAADAKTPILNSTLTLNSSLKQMEQLIYSLPDYSSHFFQLVCNILQTYKELCQTAYKGLIYPDSEDKRVFSVSWARDKDISRLLRSLPNWTNLKVEDTSEETHDFEESPEEIRFRNKSESELLIRNLSCKDSISPCEIIADHNKLKNLALMHESMEWLSSEISHFADSLPDIQTSIASLPDKFNDEGDGTTIGISTNTK</sequence>
<evidence type="ECO:0000259" key="9">
    <source>
        <dbReference type="Pfam" id="PF20652"/>
    </source>
</evidence>
<dbReference type="InterPro" id="IPR048630">
    <property type="entry name" value="Sec8_M"/>
</dbReference>
<evidence type="ECO:0000256" key="2">
    <source>
        <dbReference type="ARBA" id="ARBA00022448"/>
    </source>
</evidence>
<dbReference type="InterPro" id="IPR007191">
    <property type="entry name" value="Sec8_exocyst_N"/>
</dbReference>
<dbReference type="Pfam" id="PF20652">
    <property type="entry name" value="Sec8_C"/>
    <property type="match status" value="1"/>
</dbReference>
<dbReference type="GO" id="GO:0015031">
    <property type="term" value="P:protein transport"/>
    <property type="evidence" value="ECO:0007669"/>
    <property type="project" value="UniProtKB-KW"/>
</dbReference>
<dbReference type="Proteomes" id="UP000054359">
    <property type="component" value="Unassembled WGS sequence"/>
</dbReference>
<evidence type="ECO:0000259" key="8">
    <source>
        <dbReference type="Pfam" id="PF04048"/>
    </source>
</evidence>
<dbReference type="PANTHER" id="PTHR14146">
    <property type="entry name" value="EXOCYST COMPLEX COMPONENT 4"/>
    <property type="match status" value="1"/>
</dbReference>
<dbReference type="GO" id="GO:0090522">
    <property type="term" value="P:vesicle tethering involved in exocytosis"/>
    <property type="evidence" value="ECO:0007669"/>
    <property type="project" value="UniProtKB-UniRule"/>
</dbReference>
<dbReference type="GO" id="GO:0006612">
    <property type="term" value="P:protein targeting to membrane"/>
    <property type="evidence" value="ECO:0007669"/>
    <property type="project" value="UniProtKB-UniRule"/>
</dbReference>
<gene>
    <name evidence="10" type="ORF">X975_04113</name>
</gene>
<dbReference type="GO" id="GO:0006893">
    <property type="term" value="P:Golgi to plasma membrane transport"/>
    <property type="evidence" value="ECO:0007669"/>
    <property type="project" value="TreeGrafter"/>
</dbReference>
<keyword evidence="6" id="KW-0175">Coiled coil</keyword>
<proteinExistence type="inferred from homology"/>
<dbReference type="InterPro" id="IPR039682">
    <property type="entry name" value="Sec8/EXOC4"/>
</dbReference>
<name>A0A087UX29_STEMI</name>
<dbReference type="OMA" id="TIRERNM"/>
<feature type="non-terminal residue" evidence="10">
    <location>
        <position position="750"/>
    </location>
</feature>
<dbReference type="GO" id="GO:0000145">
    <property type="term" value="C:exocyst"/>
    <property type="evidence" value="ECO:0007669"/>
    <property type="project" value="UniProtKB-UniRule"/>
</dbReference>
<accession>A0A087UX29</accession>
<evidence type="ECO:0000256" key="4">
    <source>
        <dbReference type="ARBA" id="ARBA00022927"/>
    </source>
</evidence>
<feature type="domain" description="Exocyst complex component Sec8 N-terminal" evidence="8">
    <location>
        <begin position="44"/>
        <end position="145"/>
    </location>
</feature>
<evidence type="ECO:0000256" key="5">
    <source>
        <dbReference type="RuleBase" id="RU367079"/>
    </source>
</evidence>
<evidence type="ECO:0000256" key="7">
    <source>
        <dbReference type="SAM" id="MobiDB-lite"/>
    </source>
</evidence>
<evidence type="ECO:0000256" key="6">
    <source>
        <dbReference type="SAM" id="Coils"/>
    </source>
</evidence>
<dbReference type="EMBL" id="KK122097">
    <property type="protein sequence ID" value="KFM81918.1"/>
    <property type="molecule type" value="Genomic_DNA"/>
</dbReference>
<keyword evidence="11" id="KW-1185">Reference proteome</keyword>
<keyword evidence="2 5" id="KW-0813">Transport</keyword>
<dbReference type="GO" id="GO:0006904">
    <property type="term" value="P:vesicle docking involved in exocytosis"/>
    <property type="evidence" value="ECO:0007669"/>
    <property type="project" value="InterPro"/>
</dbReference>
<dbReference type="GO" id="GO:0045202">
    <property type="term" value="C:synapse"/>
    <property type="evidence" value="ECO:0007669"/>
    <property type="project" value="TreeGrafter"/>
</dbReference>
<dbReference type="PANTHER" id="PTHR14146:SF0">
    <property type="entry name" value="EXOCYST COMPLEX COMPONENT 4"/>
    <property type="match status" value="1"/>
</dbReference>
<reference evidence="10 11" key="1">
    <citation type="submission" date="2013-11" db="EMBL/GenBank/DDBJ databases">
        <title>Genome sequencing of Stegodyphus mimosarum.</title>
        <authorList>
            <person name="Bechsgaard J."/>
        </authorList>
    </citation>
    <scope>NUCLEOTIDE SEQUENCE [LARGE SCALE GENOMIC DNA]</scope>
</reference>
<keyword evidence="3 5" id="KW-0268">Exocytosis</keyword>
<dbReference type="GO" id="GO:0032584">
    <property type="term" value="C:growth cone membrane"/>
    <property type="evidence" value="ECO:0007669"/>
    <property type="project" value="TreeGrafter"/>
</dbReference>
<feature type="domain" description="Exocyst complex component Sec8 middle helical bundle" evidence="9">
    <location>
        <begin position="251"/>
        <end position="463"/>
    </location>
</feature>
<dbReference type="AlphaFoldDB" id="A0A087UX29"/>
<evidence type="ECO:0000313" key="11">
    <source>
        <dbReference type="Proteomes" id="UP000054359"/>
    </source>
</evidence>
<dbReference type="STRING" id="407821.A0A087UX29"/>
<evidence type="ECO:0000256" key="3">
    <source>
        <dbReference type="ARBA" id="ARBA00022483"/>
    </source>
</evidence>
<keyword evidence="4 5" id="KW-0653">Protein transport</keyword>
<protein>
    <recommendedName>
        <fullName evidence="5">Exocyst complex component Sec8</fullName>
    </recommendedName>
</protein>
<dbReference type="Pfam" id="PF04048">
    <property type="entry name" value="Sec8_N"/>
    <property type="match status" value="1"/>
</dbReference>
<feature type="region of interest" description="Disordered" evidence="7">
    <location>
        <begin position="1"/>
        <end position="20"/>
    </location>
</feature>
<dbReference type="OrthoDB" id="272977at2759"/>
<feature type="coiled-coil region" evidence="6">
    <location>
        <begin position="96"/>
        <end position="196"/>
    </location>
</feature>
<evidence type="ECO:0000256" key="1">
    <source>
        <dbReference type="ARBA" id="ARBA00010470"/>
    </source>
</evidence>
<comment type="similarity">
    <text evidence="1 5">Belongs to the SEC8 family.</text>
</comment>
<comment type="function">
    <text evidence="5">Component of the exocyst complex involved in the docking of exocytic vesicles with fusion sites on the plasma membrane.</text>
</comment>
<dbReference type="GO" id="GO:0007268">
    <property type="term" value="P:chemical synaptic transmission"/>
    <property type="evidence" value="ECO:0007669"/>
    <property type="project" value="TreeGrafter"/>
</dbReference>
<organism evidence="10 11">
    <name type="scientific">Stegodyphus mimosarum</name>
    <name type="common">African social velvet spider</name>
    <dbReference type="NCBI Taxonomy" id="407821"/>
    <lineage>
        <taxon>Eukaryota</taxon>
        <taxon>Metazoa</taxon>
        <taxon>Ecdysozoa</taxon>
        <taxon>Arthropoda</taxon>
        <taxon>Chelicerata</taxon>
        <taxon>Arachnida</taxon>
        <taxon>Araneae</taxon>
        <taxon>Araneomorphae</taxon>
        <taxon>Entelegynae</taxon>
        <taxon>Eresoidea</taxon>
        <taxon>Eresidae</taxon>
        <taxon>Stegodyphus</taxon>
    </lineage>
</organism>